<reference evidence="1" key="1">
    <citation type="journal article" date="2020" name="mSystems">
        <title>Genome- and Community-Level Interaction Insights into Carbon Utilization and Element Cycling Functions of Hydrothermarchaeota in Hydrothermal Sediment.</title>
        <authorList>
            <person name="Zhou Z."/>
            <person name="Liu Y."/>
            <person name="Xu W."/>
            <person name="Pan J."/>
            <person name="Luo Z.H."/>
            <person name="Li M."/>
        </authorList>
    </citation>
    <scope>NUCLEOTIDE SEQUENCE [LARGE SCALE GENOMIC DNA]</scope>
    <source>
        <strain evidence="1">SpSt-301</strain>
    </source>
</reference>
<accession>A0A7C1FE39</accession>
<gene>
    <name evidence="1" type="ORF">ENQ35_02550</name>
</gene>
<proteinExistence type="predicted"/>
<comment type="caution">
    <text evidence="1">The sequence shown here is derived from an EMBL/GenBank/DDBJ whole genome shotgun (WGS) entry which is preliminary data.</text>
</comment>
<protein>
    <submittedName>
        <fullName evidence="1">Uncharacterized protein</fullName>
    </submittedName>
</protein>
<organism evidence="1">
    <name type="scientific">Ammonifex degensii</name>
    <dbReference type="NCBI Taxonomy" id="42838"/>
    <lineage>
        <taxon>Bacteria</taxon>
        <taxon>Bacillati</taxon>
        <taxon>Bacillota</taxon>
        <taxon>Clostridia</taxon>
        <taxon>Thermoanaerobacterales</taxon>
        <taxon>Thermoanaerobacteraceae</taxon>
        <taxon>Ammonifex</taxon>
    </lineage>
</organism>
<sequence length="146" mass="16138">MRQFLYPITGGKEQVDRVKKIIAGSSLYGPVCGKPFVAAEDFLYDDIEIRLSQCREFRPQPFEVALWVPKTVDVVDTEAGGDTRSSQRQDAVVHGVENGRGFDSKPDQLAHVEEPAVVDFVVGQAPEGEAVVLRLDDLLQVLKARV</sequence>
<dbReference type="AlphaFoldDB" id="A0A7C1FE39"/>
<name>A0A7C1FE39_9THEO</name>
<dbReference type="EMBL" id="DSMV01000158">
    <property type="protein sequence ID" value="HDW51603.1"/>
    <property type="molecule type" value="Genomic_DNA"/>
</dbReference>
<evidence type="ECO:0000313" key="1">
    <source>
        <dbReference type="EMBL" id="HDW51603.1"/>
    </source>
</evidence>